<reference evidence="2" key="1">
    <citation type="submission" date="2022-01" db="EMBL/GenBank/DDBJ databases">
        <authorList>
            <person name="King R."/>
        </authorList>
    </citation>
    <scope>NUCLEOTIDE SEQUENCE</scope>
</reference>
<dbReference type="Proteomes" id="UP001153636">
    <property type="component" value="Chromosome 10"/>
</dbReference>
<dbReference type="OrthoDB" id="6779177at2759"/>
<name>A0A9P0CLR6_9CUCU</name>
<dbReference type="AlphaFoldDB" id="A0A9P0CLR6"/>
<dbReference type="EMBL" id="OV651822">
    <property type="protein sequence ID" value="CAH1100391.1"/>
    <property type="molecule type" value="Genomic_DNA"/>
</dbReference>
<gene>
    <name evidence="2" type="ORF">PSYICH_LOCUS1752</name>
</gene>
<sequence>MGNFSTLRLIVDGCGGQNKNTTLITMLMKWFFSINKHIESVEIIFPIVGHSFIPPDRVFAQIEKKKKEAIVQPEDISSLILQKDFSCDIPRTVNKKGSGTPNSSKPSTVTGGKQINDKKLKSIDELLKKHYGTTKPWKDLEQLNFYKNLIQNFDENNLKEPIPEDDLPCEYAEEIYLAV</sequence>
<proteinExistence type="predicted"/>
<evidence type="ECO:0000313" key="3">
    <source>
        <dbReference type="Proteomes" id="UP001153636"/>
    </source>
</evidence>
<feature type="region of interest" description="Disordered" evidence="1">
    <location>
        <begin position="92"/>
        <end position="114"/>
    </location>
</feature>
<keyword evidence="3" id="KW-1185">Reference proteome</keyword>
<accession>A0A9P0CLR6</accession>
<evidence type="ECO:0000256" key="1">
    <source>
        <dbReference type="SAM" id="MobiDB-lite"/>
    </source>
</evidence>
<evidence type="ECO:0000313" key="2">
    <source>
        <dbReference type="EMBL" id="CAH1100391.1"/>
    </source>
</evidence>
<organism evidence="2 3">
    <name type="scientific">Psylliodes chrysocephalus</name>
    <dbReference type="NCBI Taxonomy" id="3402493"/>
    <lineage>
        <taxon>Eukaryota</taxon>
        <taxon>Metazoa</taxon>
        <taxon>Ecdysozoa</taxon>
        <taxon>Arthropoda</taxon>
        <taxon>Hexapoda</taxon>
        <taxon>Insecta</taxon>
        <taxon>Pterygota</taxon>
        <taxon>Neoptera</taxon>
        <taxon>Endopterygota</taxon>
        <taxon>Coleoptera</taxon>
        <taxon>Polyphaga</taxon>
        <taxon>Cucujiformia</taxon>
        <taxon>Chrysomeloidea</taxon>
        <taxon>Chrysomelidae</taxon>
        <taxon>Galerucinae</taxon>
        <taxon>Alticini</taxon>
        <taxon>Psylliodes</taxon>
    </lineage>
</organism>
<protein>
    <submittedName>
        <fullName evidence="2">Uncharacterized protein</fullName>
    </submittedName>
</protein>
<feature type="compositionally biased region" description="Polar residues" evidence="1">
    <location>
        <begin position="95"/>
        <end position="113"/>
    </location>
</feature>